<dbReference type="EMBL" id="FWWU01000008">
    <property type="protein sequence ID" value="SMB85395.1"/>
    <property type="molecule type" value="Genomic_DNA"/>
</dbReference>
<organism evidence="2 3">
    <name type="scientific">Deinococcus hopiensis KR-140</name>
    <dbReference type="NCBI Taxonomy" id="695939"/>
    <lineage>
        <taxon>Bacteria</taxon>
        <taxon>Thermotogati</taxon>
        <taxon>Deinococcota</taxon>
        <taxon>Deinococci</taxon>
        <taxon>Deinococcales</taxon>
        <taxon>Deinococcaceae</taxon>
        <taxon>Deinococcus</taxon>
    </lineage>
</organism>
<feature type="region of interest" description="Disordered" evidence="1">
    <location>
        <begin position="1"/>
        <end position="40"/>
    </location>
</feature>
<keyword evidence="3" id="KW-1185">Reference proteome</keyword>
<feature type="compositionally biased region" description="Basic and acidic residues" evidence="1">
    <location>
        <begin position="7"/>
        <end position="26"/>
    </location>
</feature>
<dbReference type="Proteomes" id="UP000192582">
    <property type="component" value="Unassembled WGS sequence"/>
</dbReference>
<name>A0A1W1UW53_9DEIO</name>
<accession>A0A1W1UW53</accession>
<dbReference type="AlphaFoldDB" id="A0A1W1UW53"/>
<reference evidence="2 3" key="1">
    <citation type="submission" date="2017-04" db="EMBL/GenBank/DDBJ databases">
        <authorList>
            <person name="Afonso C.L."/>
            <person name="Miller P.J."/>
            <person name="Scott M.A."/>
            <person name="Spackman E."/>
            <person name="Goraichik I."/>
            <person name="Dimitrov K.M."/>
            <person name="Suarez D.L."/>
            <person name="Swayne D.E."/>
        </authorList>
    </citation>
    <scope>NUCLEOTIDE SEQUENCE [LARGE SCALE GENOMIC DNA]</scope>
    <source>
        <strain evidence="2 3">KR-140</strain>
    </source>
</reference>
<evidence type="ECO:0000313" key="3">
    <source>
        <dbReference type="Proteomes" id="UP000192582"/>
    </source>
</evidence>
<proteinExistence type="predicted"/>
<sequence>MGQLLSNHDEALNTQDEGAHRLHAAGDEDAEYSSEDDHVEAAERLIDVEAETRMVYGVPNRDRATLAQTEPQAVVLGDLEGALKSAGHAL</sequence>
<evidence type="ECO:0000256" key="1">
    <source>
        <dbReference type="SAM" id="MobiDB-lite"/>
    </source>
</evidence>
<protein>
    <submittedName>
        <fullName evidence="2">Uncharacterized protein</fullName>
    </submittedName>
</protein>
<evidence type="ECO:0000313" key="2">
    <source>
        <dbReference type="EMBL" id="SMB85395.1"/>
    </source>
</evidence>
<gene>
    <name evidence="2" type="ORF">SAMN00790413_03385</name>
</gene>